<sequence>MIYLKYIRRPPLISIEPGTTSEPAAVKAYRVLEHMIVTLELAPSSFVTEGALIERLGLGRTPVREAIQRLAWEGLLDVRPRAGIAIAPLHPGDWLRVLDARRGVEVVLARSAARFVTREAADMFHEAALAMQKAVISGNVLAFIQADKALDEALALAADNPFAARLAAPLQTHSRRFWFRYKADTGLAESAEHHVALIRSILAGDEEAAAKDAKRLMALLRGHAEAAATR</sequence>
<dbReference type="SUPFAM" id="SSF46785">
    <property type="entry name" value="Winged helix' DNA-binding domain"/>
    <property type="match status" value="1"/>
</dbReference>
<feature type="domain" description="HTH gntR-type" evidence="4">
    <location>
        <begin position="22"/>
        <end position="89"/>
    </location>
</feature>
<dbReference type="InterPro" id="IPR000524">
    <property type="entry name" value="Tscrpt_reg_HTH_GntR"/>
</dbReference>
<proteinExistence type="predicted"/>
<reference evidence="5 6" key="1">
    <citation type="submission" date="2020-07" db="EMBL/GenBank/DDBJ databases">
        <title>Definition of the novel symbiovar canariense within Mesorhizobium novociceri, a new species of genus Mesorhizobium nodulating Cicer canariense in the Caldera de Taburiente National Park (La Palma, Canary Islands).</title>
        <authorList>
            <person name="Leon-Barrios M."/>
            <person name="Perez-Yepez J."/>
            <person name="Flores-Felix J.D."/>
            <person name="Ramirez-Baena M.H."/>
            <person name="Pulido-Suarez L."/>
            <person name="Igual J.M."/>
            <person name="Velazquez E."/>
            <person name="Peix A."/>
        </authorList>
    </citation>
    <scope>NUCLEOTIDE SEQUENCE [LARGE SCALE GENOMIC DNA]</scope>
    <source>
        <strain evidence="5 6">CCANP35</strain>
    </source>
</reference>
<evidence type="ECO:0000259" key="4">
    <source>
        <dbReference type="PROSITE" id="PS50949"/>
    </source>
</evidence>
<dbReference type="Pfam" id="PF00392">
    <property type="entry name" value="GntR"/>
    <property type="match status" value="1"/>
</dbReference>
<accession>A0A838B4V2</accession>
<dbReference type="GO" id="GO:0003677">
    <property type="term" value="F:DNA binding"/>
    <property type="evidence" value="ECO:0007669"/>
    <property type="project" value="UniProtKB-KW"/>
</dbReference>
<evidence type="ECO:0000256" key="3">
    <source>
        <dbReference type="ARBA" id="ARBA00023163"/>
    </source>
</evidence>
<keyword evidence="3" id="KW-0804">Transcription</keyword>
<dbReference type="PANTHER" id="PTHR43537:SF45">
    <property type="entry name" value="GNTR FAMILY REGULATORY PROTEIN"/>
    <property type="match status" value="1"/>
</dbReference>
<dbReference type="InterPro" id="IPR036390">
    <property type="entry name" value="WH_DNA-bd_sf"/>
</dbReference>
<dbReference type="Gene3D" id="1.10.10.10">
    <property type="entry name" value="Winged helix-like DNA-binding domain superfamily/Winged helix DNA-binding domain"/>
    <property type="match status" value="1"/>
</dbReference>
<dbReference type="Gene3D" id="1.20.120.530">
    <property type="entry name" value="GntR ligand-binding domain-like"/>
    <property type="match status" value="1"/>
</dbReference>
<dbReference type="InterPro" id="IPR008920">
    <property type="entry name" value="TF_FadR/GntR_C"/>
</dbReference>
<keyword evidence="6" id="KW-1185">Reference proteome</keyword>
<dbReference type="Pfam" id="PF07729">
    <property type="entry name" value="FCD"/>
    <property type="match status" value="1"/>
</dbReference>
<dbReference type="InterPro" id="IPR011711">
    <property type="entry name" value="GntR_C"/>
</dbReference>
<protein>
    <submittedName>
        <fullName evidence="5">GntR family transcriptional regulator</fullName>
    </submittedName>
</protein>
<dbReference type="SMART" id="SM00895">
    <property type="entry name" value="FCD"/>
    <property type="match status" value="1"/>
</dbReference>
<dbReference type="PROSITE" id="PS50949">
    <property type="entry name" value="HTH_GNTR"/>
    <property type="match status" value="1"/>
</dbReference>
<name>A0A838B4V2_9HYPH</name>
<dbReference type="Proteomes" id="UP000558284">
    <property type="component" value="Unassembled WGS sequence"/>
</dbReference>
<dbReference type="AlphaFoldDB" id="A0A838B4V2"/>
<dbReference type="EMBL" id="JACDTY010000005">
    <property type="protein sequence ID" value="MBA1141031.1"/>
    <property type="molecule type" value="Genomic_DNA"/>
</dbReference>
<keyword evidence="1" id="KW-0805">Transcription regulation</keyword>
<evidence type="ECO:0000256" key="2">
    <source>
        <dbReference type="ARBA" id="ARBA00023125"/>
    </source>
</evidence>
<comment type="caution">
    <text evidence="5">The sequence shown here is derived from an EMBL/GenBank/DDBJ whole genome shotgun (WGS) entry which is preliminary data.</text>
</comment>
<gene>
    <name evidence="5" type="ORF">H0241_12285</name>
</gene>
<evidence type="ECO:0000313" key="5">
    <source>
        <dbReference type="EMBL" id="MBA1141031.1"/>
    </source>
</evidence>
<dbReference type="SUPFAM" id="SSF48008">
    <property type="entry name" value="GntR ligand-binding domain-like"/>
    <property type="match status" value="1"/>
</dbReference>
<dbReference type="RefSeq" id="WP_181057710.1">
    <property type="nucleotide sequence ID" value="NZ_JACDTY010000005.1"/>
</dbReference>
<dbReference type="InterPro" id="IPR036388">
    <property type="entry name" value="WH-like_DNA-bd_sf"/>
</dbReference>
<evidence type="ECO:0000256" key="1">
    <source>
        <dbReference type="ARBA" id="ARBA00023015"/>
    </source>
</evidence>
<organism evidence="5 6">
    <name type="scientific">Mesorhizobium neociceri</name>
    <dbReference type="NCBI Taxonomy" id="1307853"/>
    <lineage>
        <taxon>Bacteria</taxon>
        <taxon>Pseudomonadati</taxon>
        <taxon>Pseudomonadota</taxon>
        <taxon>Alphaproteobacteria</taxon>
        <taxon>Hyphomicrobiales</taxon>
        <taxon>Phyllobacteriaceae</taxon>
        <taxon>Mesorhizobium</taxon>
    </lineage>
</organism>
<evidence type="ECO:0000313" key="6">
    <source>
        <dbReference type="Proteomes" id="UP000558284"/>
    </source>
</evidence>
<dbReference type="SMART" id="SM00345">
    <property type="entry name" value="HTH_GNTR"/>
    <property type="match status" value="1"/>
</dbReference>
<keyword evidence="2" id="KW-0238">DNA-binding</keyword>
<dbReference type="GO" id="GO:0003700">
    <property type="term" value="F:DNA-binding transcription factor activity"/>
    <property type="evidence" value="ECO:0007669"/>
    <property type="project" value="InterPro"/>
</dbReference>
<dbReference type="PANTHER" id="PTHR43537">
    <property type="entry name" value="TRANSCRIPTIONAL REGULATOR, GNTR FAMILY"/>
    <property type="match status" value="1"/>
</dbReference>